<dbReference type="InterPro" id="IPR009038">
    <property type="entry name" value="GOLD_dom"/>
</dbReference>
<organism evidence="11 12">
    <name type="scientific">Thraustotheca clavata</name>
    <dbReference type="NCBI Taxonomy" id="74557"/>
    <lineage>
        <taxon>Eukaryota</taxon>
        <taxon>Sar</taxon>
        <taxon>Stramenopiles</taxon>
        <taxon>Oomycota</taxon>
        <taxon>Saprolegniomycetes</taxon>
        <taxon>Saprolegniales</taxon>
        <taxon>Achlyaceae</taxon>
        <taxon>Thraustotheca</taxon>
    </lineage>
</organism>
<keyword evidence="5" id="KW-0106">Calcium</keyword>
<feature type="domain" description="EF-hand" evidence="9">
    <location>
        <begin position="498"/>
        <end position="533"/>
    </location>
</feature>
<protein>
    <submittedName>
        <fullName evidence="11">Uncharacterized protein</fullName>
    </submittedName>
</protein>
<dbReference type="InterPro" id="IPR002048">
    <property type="entry name" value="EF_hand_dom"/>
</dbReference>
<dbReference type="SMART" id="SM01190">
    <property type="entry name" value="EMP24_GP25L"/>
    <property type="match status" value="1"/>
</dbReference>
<evidence type="ECO:0000313" key="12">
    <source>
        <dbReference type="Proteomes" id="UP000243217"/>
    </source>
</evidence>
<gene>
    <name evidence="11" type="ORF">THRCLA_09458</name>
</gene>
<dbReference type="Pfam" id="PF13499">
    <property type="entry name" value="EF-hand_7"/>
    <property type="match status" value="1"/>
</dbReference>
<keyword evidence="3 8" id="KW-0812">Transmembrane</keyword>
<feature type="transmembrane region" description="Helical" evidence="8">
    <location>
        <begin position="166"/>
        <end position="187"/>
    </location>
</feature>
<dbReference type="GO" id="GO:0016020">
    <property type="term" value="C:membrane"/>
    <property type="evidence" value="ECO:0007669"/>
    <property type="project" value="UniProtKB-SubCell"/>
</dbReference>
<sequence length="662" mass="74388">MVIALLAVVQAVQFDIKRRAEKCLSDEIAAGSLVVVHYNILGNVKGRTGVSLLIKDPLGKYLKEDSDIDLTSEDIHKFSFNAETAGTYSTCFFNSNDVAMRVSLDFKHGVEAKDYSDIAKREHLMPVEKELRKMEDTVDEIHREMLYMREREAAMRNTNESTNSRVLWFSSFSIFVLLAMGLWQVIVSPVSFMLPPSYTSKEISQLFLNVAKHVEELNHHTSTQQVSMPSDNDIASWIANNEEFTPAKHPLALIQRSQTQTNCPVSPKTQRRSVAIKPGKNSMYTLVAGKQRSISLEELTRMKTILRQKSFEIANGKMNKLNEEKQILSTRRRRKAIVPTHFNDNKANTAGKQALISELIHTTTFTMEDIFQMSCQFKDLAMANGTITSDKFTTIIGNHLGKLVSGANLPGDHGVSTIGETISSSTSLIKRLYQVFDKDGNGTIDFREFIIGLNSLVKGTLEQKLDTLFALYDKDGSGTISVSELVLILNGGQEKMSQLAVYIDNYFATVDTNGDNVITEEEFATAAVLEPLVLEALTKSLAFNRHTTLSLRQSLRCFCDRTKVDWSAMLSMLEDLNDTTRIGRETEQIIRRFSSESHEYIAPMALLSIDQFQHLVSSYYADAQPEDNATLHDLFQSYNQSNEHSGKINAREFLSDLAGFLR</sequence>
<evidence type="ECO:0000256" key="7">
    <source>
        <dbReference type="ARBA" id="ARBA00023136"/>
    </source>
</evidence>
<feature type="domain" description="EF-hand" evidence="9">
    <location>
        <begin position="460"/>
        <end position="495"/>
    </location>
</feature>
<evidence type="ECO:0000259" key="9">
    <source>
        <dbReference type="PROSITE" id="PS50222"/>
    </source>
</evidence>
<dbReference type="AlphaFoldDB" id="A0A1V9YW20"/>
<evidence type="ECO:0000256" key="4">
    <source>
        <dbReference type="ARBA" id="ARBA00022729"/>
    </source>
</evidence>
<keyword evidence="4" id="KW-0732">Signal</keyword>
<keyword evidence="7 8" id="KW-0472">Membrane</keyword>
<dbReference type="CDD" id="cd00051">
    <property type="entry name" value="EFh"/>
    <property type="match status" value="2"/>
</dbReference>
<dbReference type="Pfam" id="PF13202">
    <property type="entry name" value="EF-hand_5"/>
    <property type="match status" value="1"/>
</dbReference>
<dbReference type="InterPro" id="IPR015720">
    <property type="entry name" value="Emp24-like"/>
</dbReference>
<comment type="caution">
    <text evidence="11">The sequence shown here is derived from an EMBL/GenBank/DDBJ whole genome shotgun (WGS) entry which is preliminary data.</text>
</comment>
<evidence type="ECO:0000256" key="2">
    <source>
        <dbReference type="ARBA" id="ARBA00007104"/>
    </source>
</evidence>
<dbReference type="PROSITE" id="PS50222">
    <property type="entry name" value="EF_HAND_2"/>
    <property type="match status" value="3"/>
</dbReference>
<dbReference type="SUPFAM" id="SSF47473">
    <property type="entry name" value="EF-hand"/>
    <property type="match status" value="1"/>
</dbReference>
<dbReference type="OrthoDB" id="191686at2759"/>
<evidence type="ECO:0000256" key="6">
    <source>
        <dbReference type="ARBA" id="ARBA00022989"/>
    </source>
</evidence>
<dbReference type="InterPro" id="IPR011992">
    <property type="entry name" value="EF-hand-dom_pair"/>
</dbReference>
<feature type="domain" description="GOLD" evidence="10">
    <location>
        <begin position="21"/>
        <end position="133"/>
    </location>
</feature>
<proteinExistence type="inferred from homology"/>
<dbReference type="GO" id="GO:0005509">
    <property type="term" value="F:calcium ion binding"/>
    <property type="evidence" value="ECO:0007669"/>
    <property type="project" value="InterPro"/>
</dbReference>
<evidence type="ECO:0000256" key="5">
    <source>
        <dbReference type="ARBA" id="ARBA00022837"/>
    </source>
</evidence>
<evidence type="ECO:0000256" key="1">
    <source>
        <dbReference type="ARBA" id="ARBA00004479"/>
    </source>
</evidence>
<evidence type="ECO:0000259" key="10">
    <source>
        <dbReference type="PROSITE" id="PS50866"/>
    </source>
</evidence>
<reference evidence="11 12" key="1">
    <citation type="journal article" date="2014" name="Genome Biol. Evol.">
        <title>The secreted proteins of Achlya hypogyna and Thraustotheca clavata identify the ancestral oomycete secretome and reveal gene acquisitions by horizontal gene transfer.</title>
        <authorList>
            <person name="Misner I."/>
            <person name="Blouin N."/>
            <person name="Leonard G."/>
            <person name="Richards T.A."/>
            <person name="Lane C.E."/>
        </authorList>
    </citation>
    <scope>NUCLEOTIDE SEQUENCE [LARGE SCALE GENOMIC DNA]</scope>
    <source>
        <strain evidence="11 12">ATCC 34112</strain>
    </source>
</reference>
<dbReference type="Proteomes" id="UP000243217">
    <property type="component" value="Unassembled WGS sequence"/>
</dbReference>
<feature type="domain" description="EF-hand" evidence="9">
    <location>
        <begin position="424"/>
        <end position="459"/>
    </location>
</feature>
<dbReference type="InterPro" id="IPR018247">
    <property type="entry name" value="EF_Hand_1_Ca_BS"/>
</dbReference>
<dbReference type="PROSITE" id="PS00018">
    <property type="entry name" value="EF_HAND_1"/>
    <property type="match status" value="3"/>
</dbReference>
<dbReference type="SMART" id="SM00054">
    <property type="entry name" value="EFh"/>
    <property type="match status" value="3"/>
</dbReference>
<accession>A0A1V9YW20</accession>
<dbReference type="PRINTS" id="PR00450">
    <property type="entry name" value="RECOVERIN"/>
</dbReference>
<name>A0A1V9YW20_9STRA</name>
<keyword evidence="6 8" id="KW-1133">Transmembrane helix</keyword>
<dbReference type="Pfam" id="PF01105">
    <property type="entry name" value="EMP24_GP25L"/>
    <property type="match status" value="1"/>
</dbReference>
<evidence type="ECO:0000256" key="3">
    <source>
        <dbReference type="ARBA" id="ARBA00022692"/>
    </source>
</evidence>
<comment type="similarity">
    <text evidence="2">Belongs to the EMP24/GP25L family.</text>
</comment>
<dbReference type="STRING" id="74557.A0A1V9YW20"/>
<dbReference type="EMBL" id="JNBS01002608">
    <property type="protein sequence ID" value="OQR90034.1"/>
    <property type="molecule type" value="Genomic_DNA"/>
</dbReference>
<keyword evidence="12" id="KW-1185">Reference proteome</keyword>
<evidence type="ECO:0000256" key="8">
    <source>
        <dbReference type="SAM" id="Phobius"/>
    </source>
</evidence>
<dbReference type="PROSITE" id="PS50866">
    <property type="entry name" value="GOLD"/>
    <property type="match status" value="1"/>
</dbReference>
<dbReference type="PANTHER" id="PTHR22811">
    <property type="entry name" value="TRANSMEMBRANE EMP24 DOMAIN-CONTAINING PROTEIN"/>
    <property type="match status" value="1"/>
</dbReference>
<dbReference type="Gene3D" id="1.10.238.10">
    <property type="entry name" value="EF-hand"/>
    <property type="match status" value="1"/>
</dbReference>
<evidence type="ECO:0000313" key="11">
    <source>
        <dbReference type="EMBL" id="OQR90034.1"/>
    </source>
</evidence>
<comment type="subcellular location">
    <subcellularLocation>
        <location evidence="1">Membrane</location>
        <topology evidence="1">Single-pass type I membrane protein</topology>
    </subcellularLocation>
</comment>